<organism evidence="1 2">
    <name type="scientific">Trichonephila clavipes</name>
    <name type="common">Golden silk orbweaver</name>
    <name type="synonym">Nephila clavipes</name>
    <dbReference type="NCBI Taxonomy" id="2585209"/>
    <lineage>
        <taxon>Eukaryota</taxon>
        <taxon>Metazoa</taxon>
        <taxon>Ecdysozoa</taxon>
        <taxon>Arthropoda</taxon>
        <taxon>Chelicerata</taxon>
        <taxon>Arachnida</taxon>
        <taxon>Araneae</taxon>
        <taxon>Araneomorphae</taxon>
        <taxon>Entelegynae</taxon>
        <taxon>Araneoidea</taxon>
        <taxon>Nephilidae</taxon>
        <taxon>Trichonephila</taxon>
    </lineage>
</organism>
<dbReference type="EMBL" id="BMAU01021379">
    <property type="protein sequence ID" value="GFY27350.1"/>
    <property type="molecule type" value="Genomic_DNA"/>
</dbReference>
<dbReference type="AlphaFoldDB" id="A0A8X6W305"/>
<comment type="caution">
    <text evidence="1">The sequence shown here is derived from an EMBL/GenBank/DDBJ whole genome shotgun (WGS) entry which is preliminary data.</text>
</comment>
<accession>A0A8X6W305</accession>
<dbReference type="Proteomes" id="UP000887159">
    <property type="component" value="Unassembled WGS sequence"/>
</dbReference>
<protein>
    <submittedName>
        <fullName evidence="1">Uncharacterized protein</fullName>
    </submittedName>
</protein>
<name>A0A8X6W305_TRICX</name>
<reference evidence="1" key="1">
    <citation type="submission" date="2020-08" db="EMBL/GenBank/DDBJ databases">
        <title>Multicomponent nature underlies the extraordinary mechanical properties of spider dragline silk.</title>
        <authorList>
            <person name="Kono N."/>
            <person name="Nakamura H."/>
            <person name="Mori M."/>
            <person name="Yoshida Y."/>
            <person name="Ohtoshi R."/>
            <person name="Malay A.D."/>
            <person name="Moran D.A.P."/>
            <person name="Tomita M."/>
            <person name="Numata K."/>
            <person name="Arakawa K."/>
        </authorList>
    </citation>
    <scope>NUCLEOTIDE SEQUENCE</scope>
</reference>
<proteinExistence type="predicted"/>
<evidence type="ECO:0000313" key="2">
    <source>
        <dbReference type="Proteomes" id="UP000887159"/>
    </source>
</evidence>
<sequence length="202" mass="22677">MRNIKRIIYSKLQINRSSRYGDASAGKRWNILLNKSGIAPTSQARSVGVACFRLLTGYDYLHYIGFRDSGCCPLCHQGEIDGDHNRHHPIVLKFFVDNSTEANELNGAENQSPKPHSLFSQCLLAEAGSAIEYPGSFPPNLGWIRRWWIIAGNMQLGRCHFDSPLLSFRLSFNSLSLQDIGGNPSWRKMLSMDLIGCCCTRP</sequence>
<evidence type="ECO:0000313" key="1">
    <source>
        <dbReference type="EMBL" id="GFY27350.1"/>
    </source>
</evidence>
<keyword evidence="2" id="KW-1185">Reference proteome</keyword>
<gene>
    <name evidence="1" type="ORF">TNCV_2069701</name>
</gene>